<evidence type="ECO:0000313" key="2">
    <source>
        <dbReference type="Proteomes" id="UP000095287"/>
    </source>
</evidence>
<reference evidence="3" key="1">
    <citation type="submission" date="2016-11" db="UniProtKB">
        <authorList>
            <consortium name="WormBaseParasite"/>
        </authorList>
    </citation>
    <scope>IDENTIFICATION</scope>
</reference>
<dbReference type="WBParaSite" id="L893_g16662.t1">
    <property type="protein sequence ID" value="L893_g16662.t1"/>
    <property type="gene ID" value="L893_g16662"/>
</dbReference>
<dbReference type="Proteomes" id="UP000095287">
    <property type="component" value="Unplaced"/>
</dbReference>
<keyword evidence="1" id="KW-1133">Transmembrane helix</keyword>
<feature type="transmembrane region" description="Helical" evidence="1">
    <location>
        <begin position="16"/>
        <end position="37"/>
    </location>
</feature>
<evidence type="ECO:0000313" key="3">
    <source>
        <dbReference type="WBParaSite" id="L893_g16662.t1"/>
    </source>
</evidence>
<name>A0A1I7YIA6_9BILA</name>
<organism evidence="2 3">
    <name type="scientific">Steinernema glaseri</name>
    <dbReference type="NCBI Taxonomy" id="37863"/>
    <lineage>
        <taxon>Eukaryota</taxon>
        <taxon>Metazoa</taxon>
        <taxon>Ecdysozoa</taxon>
        <taxon>Nematoda</taxon>
        <taxon>Chromadorea</taxon>
        <taxon>Rhabditida</taxon>
        <taxon>Tylenchina</taxon>
        <taxon>Panagrolaimomorpha</taxon>
        <taxon>Strongyloidoidea</taxon>
        <taxon>Steinernematidae</taxon>
        <taxon>Steinernema</taxon>
    </lineage>
</organism>
<protein>
    <submittedName>
        <fullName evidence="3">Uncharacterized protein</fullName>
    </submittedName>
</protein>
<accession>A0A1I7YIA6</accession>
<keyword evidence="1" id="KW-0472">Membrane</keyword>
<keyword evidence="2" id="KW-1185">Reference proteome</keyword>
<keyword evidence="1" id="KW-0812">Transmembrane</keyword>
<evidence type="ECO:0000256" key="1">
    <source>
        <dbReference type="SAM" id="Phobius"/>
    </source>
</evidence>
<sequence>MENRRHHALSSCVRKPTVLIVVFIVALSLLLGGYFFWNSTEDAHDSLTDASKLTDAPTLTDSPTLTDAPTTVTASEVEEIPFPLFKDLSVVSFPGLCGTELEDTLSQICVRQGAPFNLPCYAKSPFLGPHVDPDDLTAAGILCCRKSCDLALLRALVCCGQAKCWDNCFGRFHSFKKNMPNATLVEGDPVFS</sequence>
<dbReference type="AlphaFoldDB" id="A0A1I7YIA6"/>
<proteinExistence type="predicted"/>